<feature type="domain" description="DUF4131" evidence="2">
    <location>
        <begin position="69"/>
        <end position="219"/>
    </location>
</feature>
<feature type="transmembrane region" description="Helical" evidence="1">
    <location>
        <begin position="42"/>
        <end position="59"/>
    </location>
</feature>
<dbReference type="EMBL" id="MASI01000001">
    <property type="protein sequence ID" value="ODA68480.1"/>
    <property type="molecule type" value="Genomic_DNA"/>
</dbReference>
<keyword evidence="1" id="KW-1133">Transmembrane helix</keyword>
<keyword evidence="1" id="KW-0812">Transmembrane</keyword>
<evidence type="ECO:0000313" key="3">
    <source>
        <dbReference type="EMBL" id="ODA68480.1"/>
    </source>
</evidence>
<keyword evidence="1" id="KW-0472">Membrane</keyword>
<organism evidence="3 4">
    <name type="scientific">Methyloligella halotolerans</name>
    <dbReference type="NCBI Taxonomy" id="1177755"/>
    <lineage>
        <taxon>Bacteria</taxon>
        <taxon>Pseudomonadati</taxon>
        <taxon>Pseudomonadota</taxon>
        <taxon>Alphaproteobacteria</taxon>
        <taxon>Hyphomicrobiales</taxon>
        <taxon>Hyphomicrobiaceae</taxon>
        <taxon>Methyloligella</taxon>
    </lineage>
</organism>
<keyword evidence="4" id="KW-1185">Reference proteome</keyword>
<dbReference type="STRING" id="1177755.A7A08_00303"/>
<protein>
    <recommendedName>
        <fullName evidence="2">DUF4131 domain-containing protein</fullName>
    </recommendedName>
</protein>
<dbReference type="InterPro" id="IPR025405">
    <property type="entry name" value="DUF4131"/>
</dbReference>
<gene>
    <name evidence="3" type="ORF">A7A08_00303</name>
</gene>
<comment type="caution">
    <text evidence="3">The sequence shown here is derived from an EMBL/GenBank/DDBJ whole genome shotgun (WGS) entry which is preliminary data.</text>
</comment>
<feature type="transmembrane region" description="Helical" evidence="1">
    <location>
        <begin position="65"/>
        <end position="82"/>
    </location>
</feature>
<accession>A0A1E2S260</accession>
<sequence length="234" mass="25798">MVFAPDREAGEAYFPSRYGRQRLERLWCGVRAAVEVQWDRKVLWLPVFFACGILLYFSLKSEPGLLPSVSLAAAAMALIAIFRRNVLLLTVFAAAGSASLGFAFAKIHTELARAPVIAEETDFARVSGWVEEVERQHGQRDRILLRLFAMEKRAPEETPYRVRISIGKTAAKPIRTGDAIALWATLMPPPEPAEPGGFDFGRKAWFAGLGAVGYATSRIDVVQNAPSPPLSIRV</sequence>
<reference evidence="3 4" key="1">
    <citation type="submission" date="2016-07" db="EMBL/GenBank/DDBJ databases">
        <title>Draft genome sequence of Methyloligella halotolerans C2T (VKM B-2706T=CCUG 61687T=DSM 25045T), a halotolerant polyhydroxybutyrate accumulating methylotroph.</title>
        <authorList>
            <person name="Vasilenko O.V."/>
            <person name="Doronina N.V."/>
            <person name="Poroshina M.N."/>
            <person name="Tarlachkov S.V."/>
            <person name="Trotsenko Y.A."/>
        </authorList>
    </citation>
    <scope>NUCLEOTIDE SEQUENCE [LARGE SCALE GENOMIC DNA]</scope>
    <source>
        <strain evidence="3 4">VKM B-2706</strain>
    </source>
</reference>
<dbReference type="Proteomes" id="UP000095087">
    <property type="component" value="Unassembled WGS sequence"/>
</dbReference>
<evidence type="ECO:0000313" key="4">
    <source>
        <dbReference type="Proteomes" id="UP000095087"/>
    </source>
</evidence>
<feature type="transmembrane region" description="Helical" evidence="1">
    <location>
        <begin position="87"/>
        <end position="105"/>
    </location>
</feature>
<evidence type="ECO:0000256" key="1">
    <source>
        <dbReference type="SAM" id="Phobius"/>
    </source>
</evidence>
<dbReference type="AlphaFoldDB" id="A0A1E2S260"/>
<dbReference type="Pfam" id="PF13567">
    <property type="entry name" value="DUF4131"/>
    <property type="match status" value="1"/>
</dbReference>
<name>A0A1E2S260_9HYPH</name>
<dbReference type="OrthoDB" id="9790149at2"/>
<proteinExistence type="predicted"/>
<evidence type="ECO:0000259" key="2">
    <source>
        <dbReference type="Pfam" id="PF13567"/>
    </source>
</evidence>